<sequence length="111" mass="12809">MKKVITHELLSIQRRFFEVLDILLSSGEIKGGLKGFCELAGLNRVKYSHIRSALDAPLEERPNGQSYRVIDIEALSFLCREYRVSSDWLLLGRGSMFVQPTTRRRKKKPEN</sequence>
<dbReference type="EMBL" id="JAHOEP010000024">
    <property type="protein sequence ID" value="MBV3408632.1"/>
    <property type="molecule type" value="Genomic_DNA"/>
</dbReference>
<reference evidence="1" key="1">
    <citation type="submission" date="2021-06" db="EMBL/GenBank/DDBJ databases">
        <title>Collection of gut derived symbiotic bacterial strains cultured from healthy donors.</title>
        <authorList>
            <person name="Lin H."/>
            <person name="Littmann E."/>
            <person name="Pamer E.G."/>
        </authorList>
    </citation>
    <scope>NUCLEOTIDE SEQUENCE</scope>
    <source>
        <strain evidence="1">MSK.21.60</strain>
    </source>
</reference>
<evidence type="ECO:0008006" key="3">
    <source>
        <dbReference type="Google" id="ProtNLM"/>
    </source>
</evidence>
<gene>
    <name evidence="1" type="ORF">KSW80_09520</name>
</gene>
<dbReference type="RefSeq" id="WP_217326692.1">
    <property type="nucleotide sequence ID" value="NZ_JAHOEK010000023.1"/>
</dbReference>
<name>A0AAW4NB08_9BACT</name>
<evidence type="ECO:0000313" key="1">
    <source>
        <dbReference type="EMBL" id="MBV3408632.1"/>
    </source>
</evidence>
<dbReference type="Proteomes" id="UP001196316">
    <property type="component" value="Unassembled WGS sequence"/>
</dbReference>
<accession>A0AAW4NB08</accession>
<comment type="caution">
    <text evidence="1">The sequence shown here is derived from an EMBL/GenBank/DDBJ whole genome shotgun (WGS) entry which is preliminary data.</text>
</comment>
<organism evidence="1 2">
    <name type="scientific">Segatella copri</name>
    <dbReference type="NCBI Taxonomy" id="165179"/>
    <lineage>
        <taxon>Bacteria</taxon>
        <taxon>Pseudomonadati</taxon>
        <taxon>Bacteroidota</taxon>
        <taxon>Bacteroidia</taxon>
        <taxon>Bacteroidales</taxon>
        <taxon>Prevotellaceae</taxon>
        <taxon>Segatella</taxon>
    </lineage>
</organism>
<proteinExistence type="predicted"/>
<dbReference type="AlphaFoldDB" id="A0AAW4NB08"/>
<protein>
    <recommendedName>
        <fullName evidence="3">Transcriptional regulator</fullName>
    </recommendedName>
</protein>
<evidence type="ECO:0000313" key="2">
    <source>
        <dbReference type="Proteomes" id="UP001196316"/>
    </source>
</evidence>